<reference evidence="1" key="1">
    <citation type="journal article" date="2014" name="Front. Microbiol.">
        <title>High frequency of phylogenetically diverse reductive dehalogenase-homologous genes in deep subseafloor sedimentary metagenomes.</title>
        <authorList>
            <person name="Kawai M."/>
            <person name="Futagami T."/>
            <person name="Toyoda A."/>
            <person name="Takaki Y."/>
            <person name="Nishi S."/>
            <person name="Hori S."/>
            <person name="Arai W."/>
            <person name="Tsubouchi T."/>
            <person name="Morono Y."/>
            <person name="Uchiyama I."/>
            <person name="Ito T."/>
            <person name="Fujiyama A."/>
            <person name="Inagaki F."/>
            <person name="Takami H."/>
        </authorList>
    </citation>
    <scope>NUCLEOTIDE SEQUENCE</scope>
    <source>
        <strain evidence="1">Expedition CK06-06</strain>
    </source>
</reference>
<dbReference type="AlphaFoldDB" id="X1VZZ5"/>
<name>X1VZZ5_9ZZZZ</name>
<dbReference type="EMBL" id="BARW01039289">
    <property type="protein sequence ID" value="GAJ19315.1"/>
    <property type="molecule type" value="Genomic_DNA"/>
</dbReference>
<proteinExistence type="predicted"/>
<comment type="caution">
    <text evidence="1">The sequence shown here is derived from an EMBL/GenBank/DDBJ whole genome shotgun (WGS) entry which is preliminary data.</text>
</comment>
<feature type="non-terminal residue" evidence="1">
    <location>
        <position position="1"/>
    </location>
</feature>
<organism evidence="1">
    <name type="scientific">marine sediment metagenome</name>
    <dbReference type="NCBI Taxonomy" id="412755"/>
    <lineage>
        <taxon>unclassified sequences</taxon>
        <taxon>metagenomes</taxon>
        <taxon>ecological metagenomes</taxon>
    </lineage>
</organism>
<sequence length="49" mass="5321">TTNLPNPGQPNIVSIIMFPPKSIPICRPITVTVGIRAFLKACLVIYQKG</sequence>
<protein>
    <submittedName>
        <fullName evidence="1">Uncharacterized protein</fullName>
    </submittedName>
</protein>
<evidence type="ECO:0000313" key="1">
    <source>
        <dbReference type="EMBL" id="GAJ19315.1"/>
    </source>
</evidence>
<gene>
    <name evidence="1" type="ORF">S12H4_59907</name>
</gene>
<accession>X1VZZ5</accession>